<sequence length="122" mass="13405">MLPDFLHADPPCLFSLVLGCLPGLFFVDAGWCVSEMLFLAYWLLCFCWGGCVRDWLWQVLSRCQRLHGSVPSPHFETASSANSCLRPASFWGAQPDSALFLSCVNDSTTAGTSWCGQINPAP</sequence>
<dbReference type="Proteomes" id="UP000654075">
    <property type="component" value="Unassembled WGS sequence"/>
</dbReference>
<comment type="caution">
    <text evidence="1">The sequence shown here is derived from an EMBL/GenBank/DDBJ whole genome shotgun (WGS) entry which is preliminary data.</text>
</comment>
<name>A0A813FY21_POLGL</name>
<protein>
    <submittedName>
        <fullName evidence="1">Uncharacterized protein</fullName>
    </submittedName>
</protein>
<dbReference type="AlphaFoldDB" id="A0A813FY21"/>
<evidence type="ECO:0000313" key="2">
    <source>
        <dbReference type="Proteomes" id="UP000654075"/>
    </source>
</evidence>
<accession>A0A813FY21</accession>
<keyword evidence="2" id="KW-1185">Reference proteome</keyword>
<evidence type="ECO:0000313" key="1">
    <source>
        <dbReference type="EMBL" id="CAE8617681.1"/>
    </source>
</evidence>
<organism evidence="1 2">
    <name type="scientific">Polarella glacialis</name>
    <name type="common">Dinoflagellate</name>
    <dbReference type="NCBI Taxonomy" id="89957"/>
    <lineage>
        <taxon>Eukaryota</taxon>
        <taxon>Sar</taxon>
        <taxon>Alveolata</taxon>
        <taxon>Dinophyceae</taxon>
        <taxon>Suessiales</taxon>
        <taxon>Suessiaceae</taxon>
        <taxon>Polarella</taxon>
    </lineage>
</organism>
<reference evidence="1" key="1">
    <citation type="submission" date="2021-02" db="EMBL/GenBank/DDBJ databases">
        <authorList>
            <person name="Dougan E. K."/>
            <person name="Rhodes N."/>
            <person name="Thang M."/>
            <person name="Chan C."/>
        </authorList>
    </citation>
    <scope>NUCLEOTIDE SEQUENCE</scope>
</reference>
<dbReference type="EMBL" id="CAJNNV010026250">
    <property type="protein sequence ID" value="CAE8617681.1"/>
    <property type="molecule type" value="Genomic_DNA"/>
</dbReference>
<gene>
    <name evidence="1" type="ORF">PGLA1383_LOCUS35342</name>
</gene>
<proteinExistence type="predicted"/>